<name>A0ABS8WUT6_DATST</name>
<accession>A0ABS8WUT6</accession>
<sequence length="113" mass="12740">MLNKNDLSLRQQIGRLRDGRPGAAVGEAISPSIYSSKQEWRAAFLIIQIDSSAHIKRLFINLKLIGSPLTLASHLTRYFVNFSVPLVSITWSELRPAKYSCPYPFGRAQPPER</sequence>
<keyword evidence="2" id="KW-1185">Reference proteome</keyword>
<dbReference type="Proteomes" id="UP000823775">
    <property type="component" value="Unassembled WGS sequence"/>
</dbReference>
<protein>
    <submittedName>
        <fullName evidence="1">Uncharacterized protein</fullName>
    </submittedName>
</protein>
<dbReference type="EMBL" id="JACEIK010013963">
    <property type="protein sequence ID" value="MCE3216707.1"/>
    <property type="molecule type" value="Genomic_DNA"/>
</dbReference>
<reference evidence="1 2" key="1">
    <citation type="journal article" date="2021" name="BMC Genomics">
        <title>Datura genome reveals duplications of psychoactive alkaloid biosynthetic genes and high mutation rate following tissue culture.</title>
        <authorList>
            <person name="Rajewski A."/>
            <person name="Carter-House D."/>
            <person name="Stajich J."/>
            <person name="Litt A."/>
        </authorList>
    </citation>
    <scope>NUCLEOTIDE SEQUENCE [LARGE SCALE GENOMIC DNA]</scope>
    <source>
        <strain evidence="1">AR-01</strain>
    </source>
</reference>
<evidence type="ECO:0000313" key="1">
    <source>
        <dbReference type="EMBL" id="MCE3216707.1"/>
    </source>
</evidence>
<comment type="caution">
    <text evidence="1">The sequence shown here is derived from an EMBL/GenBank/DDBJ whole genome shotgun (WGS) entry which is preliminary data.</text>
</comment>
<proteinExistence type="predicted"/>
<evidence type="ECO:0000313" key="2">
    <source>
        <dbReference type="Proteomes" id="UP000823775"/>
    </source>
</evidence>
<organism evidence="1 2">
    <name type="scientific">Datura stramonium</name>
    <name type="common">Jimsonweed</name>
    <name type="synonym">Common thornapple</name>
    <dbReference type="NCBI Taxonomy" id="4076"/>
    <lineage>
        <taxon>Eukaryota</taxon>
        <taxon>Viridiplantae</taxon>
        <taxon>Streptophyta</taxon>
        <taxon>Embryophyta</taxon>
        <taxon>Tracheophyta</taxon>
        <taxon>Spermatophyta</taxon>
        <taxon>Magnoliopsida</taxon>
        <taxon>eudicotyledons</taxon>
        <taxon>Gunneridae</taxon>
        <taxon>Pentapetalae</taxon>
        <taxon>asterids</taxon>
        <taxon>lamiids</taxon>
        <taxon>Solanales</taxon>
        <taxon>Solanaceae</taxon>
        <taxon>Solanoideae</taxon>
        <taxon>Datureae</taxon>
        <taxon>Datura</taxon>
    </lineage>
</organism>
<gene>
    <name evidence="1" type="ORF">HAX54_007690</name>
</gene>